<dbReference type="RefSeq" id="YP_009507806.1">
    <property type="nucleotide sequence ID" value="NC_038676.1"/>
</dbReference>
<dbReference type="OrthoDB" id="17520at10239"/>
<dbReference type="KEGG" id="vg:37618905"/>
<dbReference type="Pfam" id="PF09593">
    <property type="entry name" value="Pathogen_betaC1"/>
    <property type="match status" value="1"/>
</dbReference>
<dbReference type="Proteomes" id="UP000232718">
    <property type="component" value="Segment"/>
</dbReference>
<organism evidence="2 3">
    <name type="scientific">Chili leaf curl Sri Lanka betasatellite</name>
    <dbReference type="NCBI Taxonomy" id="2010315"/>
    <lineage>
        <taxon>Viruses</taxon>
        <taxon>Viruses incertae sedis</taxon>
        <taxon>Tolecusatellitidae</taxon>
        <taxon>Betasatellite</taxon>
        <taxon>Betasatellite capsisrilankaense</taxon>
    </lineage>
</organism>
<protein>
    <submittedName>
        <fullName evidence="2">C1 protein</fullName>
    </submittedName>
</protein>
<evidence type="ECO:0000313" key="2">
    <source>
        <dbReference type="EMBL" id="AEY78284.1"/>
    </source>
</evidence>
<feature type="domain" description="Cotton leaf-curl disease DNA-betaC1" evidence="1">
    <location>
        <begin position="5"/>
        <end position="120"/>
    </location>
</feature>
<keyword evidence="3" id="KW-1185">Reference proteome</keyword>
<dbReference type="InterPro" id="IPR018583">
    <property type="entry name" value="CLCuD_DNA-betaC1"/>
</dbReference>
<proteinExistence type="predicted"/>
<evidence type="ECO:0000313" key="3">
    <source>
        <dbReference type="Proteomes" id="UP000232718"/>
    </source>
</evidence>
<reference evidence="2 3" key="1">
    <citation type="submission" date="2011-09" db="EMBL/GenBank/DDBJ databases">
        <title>Chilli leaf curl Sri Lanka Betasatellite.</title>
        <authorList>
            <person name="Senanayake D.M."/>
            <person name="Shilpi S."/>
            <person name="Jayasinghe J.E."/>
            <person name="Wasala S.K."/>
            <person name="Mandal B."/>
        </authorList>
    </citation>
    <scope>NUCLEOTIDE SEQUENCE [LARGE SCALE GENOMIC DNA]</scope>
    <source>
        <strain evidence="2">CL-15</strain>
    </source>
</reference>
<name>H2DQG9_9VIRU</name>
<dbReference type="EMBL" id="JN638445">
    <property type="protein sequence ID" value="AEY78284.1"/>
    <property type="molecule type" value="Genomic_DNA"/>
</dbReference>
<evidence type="ECO:0000259" key="1">
    <source>
        <dbReference type="Pfam" id="PF09593"/>
    </source>
</evidence>
<dbReference type="GeneID" id="37618905"/>
<accession>H2DQG9</accession>
<gene>
    <name evidence="2" type="primary">C1</name>
</gene>
<sequence>MTTMTITYTNQKGLVFIINVKLRGADSIIVHIRLFATRSPVLVKRQFTIPYGHDGIVPPFDFNTLEEEIRSMLHIMYRDTTFDAFRHEDMTELVDILIMNEAPVVNIQVFDEYDVCTNVCA</sequence>